<name>A0A0G1N6X3_9BACT</name>
<dbReference type="GO" id="GO:0019305">
    <property type="term" value="P:dTDP-rhamnose biosynthetic process"/>
    <property type="evidence" value="ECO:0007669"/>
    <property type="project" value="TreeGrafter"/>
</dbReference>
<feature type="active site" description="Proton donor" evidence="1">
    <location>
        <position position="139"/>
    </location>
</feature>
<dbReference type="Gene3D" id="2.60.120.10">
    <property type="entry name" value="Jelly Rolls"/>
    <property type="match status" value="1"/>
</dbReference>
<dbReference type="EMBL" id="LCLM01000045">
    <property type="protein sequence ID" value="KKU16072.1"/>
    <property type="molecule type" value="Genomic_DNA"/>
</dbReference>
<gene>
    <name evidence="3" type="ORF">UX25_C0045G0003</name>
</gene>
<dbReference type="InterPro" id="IPR000888">
    <property type="entry name" value="RmlC-like"/>
</dbReference>
<dbReference type="Pfam" id="PF00908">
    <property type="entry name" value="dTDP_sugar_isom"/>
    <property type="match status" value="1"/>
</dbReference>
<sequence length="192" mass="22096">MSKKISEYVRTTSIPGVLIIERPLYRDFRGFFHEVFRLDELKKASGVEFNPVQWSHSMSLPGVIRAIHTEPWKKLIYPVAGTLFAPIVDARPDSPTFGKVETFVIDNTKDDSTQMAIFLPKGMGNSICVVGEEPVHYLYLIDEYWDDKKARGIAWDDPDLAIKWPIKNPIISERDKANPRLRDLFPEKFKSK</sequence>
<accession>A0A0G1N6X3</accession>
<dbReference type="AlphaFoldDB" id="A0A0G1N6X3"/>
<dbReference type="Proteomes" id="UP000034922">
    <property type="component" value="Unassembled WGS sequence"/>
</dbReference>
<dbReference type="PANTHER" id="PTHR21047:SF2">
    <property type="entry name" value="THYMIDINE DIPHOSPHO-4-KETO-RHAMNOSE 3,5-EPIMERASE"/>
    <property type="match status" value="1"/>
</dbReference>
<organism evidence="3 4">
    <name type="scientific">Candidatus Woesebacteria bacterium GW2011_GWC2_45_9</name>
    <dbReference type="NCBI Taxonomy" id="1618589"/>
    <lineage>
        <taxon>Bacteria</taxon>
        <taxon>Candidatus Woeseibacteriota</taxon>
    </lineage>
</organism>
<feature type="site" description="Participates in a stacking interaction with the thymidine ring of dTDP-4-oxo-6-deoxyglucose" evidence="2">
    <location>
        <position position="145"/>
    </location>
</feature>
<evidence type="ECO:0000313" key="4">
    <source>
        <dbReference type="Proteomes" id="UP000034922"/>
    </source>
</evidence>
<proteinExistence type="predicted"/>
<dbReference type="PATRIC" id="fig|1618589.3.peg.628"/>
<dbReference type="SUPFAM" id="SSF51182">
    <property type="entry name" value="RmlC-like cupins"/>
    <property type="match status" value="1"/>
</dbReference>
<dbReference type="InterPro" id="IPR014710">
    <property type="entry name" value="RmlC-like_jellyroll"/>
</dbReference>
<dbReference type="GO" id="GO:0005829">
    <property type="term" value="C:cytosol"/>
    <property type="evidence" value="ECO:0007669"/>
    <property type="project" value="TreeGrafter"/>
</dbReference>
<reference evidence="3 4" key="1">
    <citation type="journal article" date="2015" name="Nature">
        <title>rRNA introns, odd ribosomes, and small enigmatic genomes across a large radiation of phyla.</title>
        <authorList>
            <person name="Brown C.T."/>
            <person name="Hug L.A."/>
            <person name="Thomas B.C."/>
            <person name="Sharon I."/>
            <person name="Castelle C.J."/>
            <person name="Singh A."/>
            <person name="Wilkins M.J."/>
            <person name="Williams K.H."/>
            <person name="Banfield J.F."/>
        </authorList>
    </citation>
    <scope>NUCLEOTIDE SEQUENCE [LARGE SCALE GENOMIC DNA]</scope>
</reference>
<evidence type="ECO:0000256" key="1">
    <source>
        <dbReference type="PIRSR" id="PIRSR600888-1"/>
    </source>
</evidence>
<dbReference type="GO" id="GO:0000271">
    <property type="term" value="P:polysaccharide biosynthetic process"/>
    <property type="evidence" value="ECO:0007669"/>
    <property type="project" value="TreeGrafter"/>
</dbReference>
<protein>
    <submittedName>
        <fullName evidence="3">dTDP-4-dehydrorhamnose 3,5-epimerase</fullName>
    </submittedName>
</protein>
<dbReference type="InterPro" id="IPR011051">
    <property type="entry name" value="RmlC_Cupin_sf"/>
</dbReference>
<comment type="caution">
    <text evidence="3">The sequence shown here is derived from an EMBL/GenBank/DDBJ whole genome shotgun (WGS) entry which is preliminary data.</text>
</comment>
<feature type="active site" description="Proton acceptor" evidence="1">
    <location>
        <position position="68"/>
    </location>
</feature>
<dbReference type="STRING" id="1618589.UX25_C0045G0003"/>
<evidence type="ECO:0000313" key="3">
    <source>
        <dbReference type="EMBL" id="KKU16072.1"/>
    </source>
</evidence>
<evidence type="ECO:0000256" key="2">
    <source>
        <dbReference type="PIRSR" id="PIRSR600888-3"/>
    </source>
</evidence>
<dbReference type="GO" id="GO:0008830">
    <property type="term" value="F:dTDP-4-dehydrorhamnose 3,5-epimerase activity"/>
    <property type="evidence" value="ECO:0007669"/>
    <property type="project" value="InterPro"/>
</dbReference>
<dbReference type="PANTHER" id="PTHR21047">
    <property type="entry name" value="DTDP-6-DEOXY-D-GLUCOSE-3,5 EPIMERASE"/>
    <property type="match status" value="1"/>
</dbReference>